<reference evidence="1" key="1">
    <citation type="submission" date="2021-02" db="EMBL/GenBank/DDBJ databases">
        <authorList>
            <person name="Dougan E. K."/>
            <person name="Rhodes N."/>
            <person name="Thang M."/>
            <person name="Chan C."/>
        </authorList>
    </citation>
    <scope>NUCLEOTIDE SEQUENCE</scope>
</reference>
<sequence length="118" mass="11919">MHCAGPSSDDGSLTLCQLCGLPELALSLGLSAGVSAVRLLSASSRGLATAASGFLIVTLKSRLPPEVFVLGGRPAANEVLAPGTNSSWEALPVMATMRSNCSAVACCGRIFVLGGWAE</sequence>
<proteinExistence type="predicted"/>
<accession>A0A813HH57</accession>
<organism evidence="1 3">
    <name type="scientific">Polarella glacialis</name>
    <name type="common">Dinoflagellate</name>
    <dbReference type="NCBI Taxonomy" id="89957"/>
    <lineage>
        <taxon>Eukaryota</taxon>
        <taxon>Sar</taxon>
        <taxon>Alveolata</taxon>
        <taxon>Dinophyceae</taxon>
        <taxon>Suessiales</taxon>
        <taxon>Suessiaceae</taxon>
        <taxon>Polarella</taxon>
    </lineage>
</organism>
<evidence type="ECO:0000313" key="2">
    <source>
        <dbReference type="EMBL" id="CAE8651827.1"/>
    </source>
</evidence>
<dbReference type="InterPro" id="IPR015915">
    <property type="entry name" value="Kelch-typ_b-propeller"/>
</dbReference>
<keyword evidence="3" id="KW-1185">Reference proteome</keyword>
<dbReference type="AlphaFoldDB" id="A0A813HH57"/>
<name>A0A813HH57_POLGL</name>
<comment type="caution">
    <text evidence="1">The sequence shown here is derived from an EMBL/GenBank/DDBJ whole genome shotgun (WGS) entry which is preliminary data.</text>
</comment>
<dbReference type="Pfam" id="PF01344">
    <property type="entry name" value="Kelch_1"/>
    <property type="match status" value="1"/>
</dbReference>
<protein>
    <submittedName>
        <fullName evidence="1">Uncharacterized protein</fullName>
    </submittedName>
</protein>
<evidence type="ECO:0000313" key="1">
    <source>
        <dbReference type="EMBL" id="CAE8637041.1"/>
    </source>
</evidence>
<feature type="non-terminal residue" evidence="1">
    <location>
        <position position="1"/>
    </location>
</feature>
<dbReference type="InterPro" id="IPR006652">
    <property type="entry name" value="Kelch_1"/>
</dbReference>
<dbReference type="Proteomes" id="UP000626109">
    <property type="component" value="Unassembled WGS sequence"/>
</dbReference>
<gene>
    <name evidence="1" type="ORF">PGLA1383_LOCUS52440</name>
    <name evidence="2" type="ORF">PGLA2088_LOCUS9274</name>
</gene>
<dbReference type="EMBL" id="CAJNNW010010184">
    <property type="protein sequence ID" value="CAE8651827.1"/>
    <property type="molecule type" value="Genomic_DNA"/>
</dbReference>
<dbReference type="SUPFAM" id="SSF117281">
    <property type="entry name" value="Kelch motif"/>
    <property type="match status" value="1"/>
</dbReference>
<dbReference type="EMBL" id="CAJNNV010031603">
    <property type="protein sequence ID" value="CAE8637041.1"/>
    <property type="molecule type" value="Genomic_DNA"/>
</dbReference>
<dbReference type="Proteomes" id="UP000654075">
    <property type="component" value="Unassembled WGS sequence"/>
</dbReference>
<dbReference type="Gene3D" id="2.120.10.80">
    <property type="entry name" value="Kelch-type beta propeller"/>
    <property type="match status" value="1"/>
</dbReference>
<evidence type="ECO:0000313" key="3">
    <source>
        <dbReference type="Proteomes" id="UP000654075"/>
    </source>
</evidence>